<reference evidence="2" key="1">
    <citation type="submission" date="2021-09" db="EMBL/GenBank/DDBJ databases">
        <authorList>
            <consortium name="AG Swart"/>
            <person name="Singh M."/>
            <person name="Singh A."/>
            <person name="Seah K."/>
            <person name="Emmerich C."/>
        </authorList>
    </citation>
    <scope>NUCLEOTIDE SEQUENCE</scope>
    <source>
        <strain evidence="2">ATCC30299</strain>
    </source>
</reference>
<keyword evidence="3" id="KW-1185">Reference proteome</keyword>
<evidence type="ECO:0000313" key="2">
    <source>
        <dbReference type="EMBL" id="CAG9335096.1"/>
    </source>
</evidence>
<keyword evidence="1" id="KW-1133">Transmembrane helix</keyword>
<accession>A0AAU9KCU9</accession>
<sequence length="85" mass="10421">MDSYEETTEEHYRNASSFIFAFYVFALCMIMMYFILGIWIKMQMSEMTFWEAFKSIIIWQPYSRVRKVINLIKNFLNSQKNYDQV</sequence>
<name>A0AAU9KCU9_9CILI</name>
<protein>
    <submittedName>
        <fullName evidence="2">Uncharacterized protein</fullName>
    </submittedName>
</protein>
<proteinExistence type="predicted"/>
<gene>
    <name evidence="2" type="ORF">BSTOLATCC_MIC62674</name>
</gene>
<dbReference type="Proteomes" id="UP001162131">
    <property type="component" value="Unassembled WGS sequence"/>
</dbReference>
<evidence type="ECO:0000313" key="3">
    <source>
        <dbReference type="Proteomes" id="UP001162131"/>
    </source>
</evidence>
<organism evidence="2 3">
    <name type="scientific">Blepharisma stoltei</name>
    <dbReference type="NCBI Taxonomy" id="1481888"/>
    <lineage>
        <taxon>Eukaryota</taxon>
        <taxon>Sar</taxon>
        <taxon>Alveolata</taxon>
        <taxon>Ciliophora</taxon>
        <taxon>Postciliodesmatophora</taxon>
        <taxon>Heterotrichea</taxon>
        <taxon>Heterotrichida</taxon>
        <taxon>Blepharismidae</taxon>
        <taxon>Blepharisma</taxon>
    </lineage>
</organism>
<keyword evidence="1" id="KW-0812">Transmembrane</keyword>
<dbReference type="AlphaFoldDB" id="A0AAU9KCU9"/>
<feature type="transmembrane region" description="Helical" evidence="1">
    <location>
        <begin position="20"/>
        <end position="40"/>
    </location>
</feature>
<comment type="caution">
    <text evidence="2">The sequence shown here is derived from an EMBL/GenBank/DDBJ whole genome shotgun (WGS) entry which is preliminary data.</text>
</comment>
<dbReference type="EMBL" id="CAJZBQ010000060">
    <property type="protein sequence ID" value="CAG9335096.1"/>
    <property type="molecule type" value="Genomic_DNA"/>
</dbReference>
<keyword evidence="1" id="KW-0472">Membrane</keyword>
<evidence type="ECO:0000256" key="1">
    <source>
        <dbReference type="SAM" id="Phobius"/>
    </source>
</evidence>